<evidence type="ECO:0000313" key="10">
    <source>
        <dbReference type="Proteomes" id="UP000015241"/>
    </source>
</evidence>
<evidence type="ECO:0000259" key="8">
    <source>
        <dbReference type="Pfam" id="PF00962"/>
    </source>
</evidence>
<dbReference type="Pfam" id="PF00962">
    <property type="entry name" value="A_deaminase"/>
    <property type="match status" value="1"/>
</dbReference>
<comment type="catalytic activity">
    <reaction evidence="7">
        <text>N(6)-methyl-AMP + H2O + H(+) = IMP + methylamine</text>
        <dbReference type="Rhea" id="RHEA:16001"/>
        <dbReference type="ChEBI" id="CHEBI:15377"/>
        <dbReference type="ChEBI" id="CHEBI:15378"/>
        <dbReference type="ChEBI" id="CHEBI:58053"/>
        <dbReference type="ChEBI" id="CHEBI:59338"/>
        <dbReference type="ChEBI" id="CHEBI:144842"/>
    </reaction>
    <physiologicalReaction direction="left-to-right" evidence="7">
        <dbReference type="Rhea" id="RHEA:16002"/>
    </physiologicalReaction>
</comment>
<sequence>MSQHAIAGFAAAALASLSPEQVRFLRAVPKAELHAHLNGSIPLPTLQELAREYLQQASSTDNAQAETIRAGIEPLSEGVVLTEIHDFFGLFPAIYSLTSNPQSLAKAANAVLHHFLAPSADDGHPEAAYLELRSTPRETPAMSRMQYLEAVLDEVEKYSAEKAALIVSMDRKMRGDVAAECVECAIQLRDAGRRVVGVDLCGDVKAGNVADFEAQFKRAKEAGLGVTTHIAEIPDAPAGEIQKLLSYGPDRLGHATFLDEKSKELVRNSSSCIEICLSSNLLCKTVDNLDVHHIRYYLRHDHPIAICTDDILPFRNSLLGEYALLMAASPLGLGLLEPDIEKVARMSMASRFPVKS</sequence>
<dbReference type="PANTHER" id="PTHR11409">
    <property type="entry name" value="ADENOSINE DEAMINASE"/>
    <property type="match status" value="1"/>
</dbReference>
<dbReference type="AlphaFoldDB" id="S8E8H7"/>
<keyword evidence="5" id="KW-0862">Zinc</keyword>
<dbReference type="STRING" id="743788.S8E8H7"/>
<dbReference type="InParanoid" id="S8E8H7"/>
<evidence type="ECO:0000256" key="2">
    <source>
        <dbReference type="ARBA" id="ARBA00006676"/>
    </source>
</evidence>
<dbReference type="InterPro" id="IPR001365">
    <property type="entry name" value="A_deaminase_dom"/>
</dbReference>
<organism evidence="9 10">
    <name type="scientific">Fomitopsis schrenkii</name>
    <name type="common">Brown rot fungus</name>
    <dbReference type="NCBI Taxonomy" id="2126942"/>
    <lineage>
        <taxon>Eukaryota</taxon>
        <taxon>Fungi</taxon>
        <taxon>Dikarya</taxon>
        <taxon>Basidiomycota</taxon>
        <taxon>Agaricomycotina</taxon>
        <taxon>Agaricomycetes</taxon>
        <taxon>Polyporales</taxon>
        <taxon>Fomitopsis</taxon>
    </lineage>
</organism>
<dbReference type="SUPFAM" id="SSF51556">
    <property type="entry name" value="Metallo-dependent hydrolases"/>
    <property type="match status" value="1"/>
</dbReference>
<evidence type="ECO:0000313" key="9">
    <source>
        <dbReference type="EMBL" id="EPS99653.1"/>
    </source>
</evidence>
<keyword evidence="3" id="KW-0479">Metal-binding</keyword>
<dbReference type="EMBL" id="KE504155">
    <property type="protein sequence ID" value="EPS99653.1"/>
    <property type="molecule type" value="Genomic_DNA"/>
</dbReference>
<dbReference type="GO" id="GO:0046872">
    <property type="term" value="F:metal ion binding"/>
    <property type="evidence" value="ECO:0007669"/>
    <property type="project" value="UniProtKB-KW"/>
</dbReference>
<proteinExistence type="inferred from homology"/>
<reference evidence="9 10" key="1">
    <citation type="journal article" date="2012" name="Science">
        <title>The Paleozoic origin of enzymatic lignin decomposition reconstructed from 31 fungal genomes.</title>
        <authorList>
            <person name="Floudas D."/>
            <person name="Binder M."/>
            <person name="Riley R."/>
            <person name="Barry K."/>
            <person name="Blanchette R.A."/>
            <person name="Henrissat B."/>
            <person name="Martinez A.T."/>
            <person name="Otillar R."/>
            <person name="Spatafora J.W."/>
            <person name="Yadav J.S."/>
            <person name="Aerts A."/>
            <person name="Benoit I."/>
            <person name="Boyd A."/>
            <person name="Carlson A."/>
            <person name="Copeland A."/>
            <person name="Coutinho P.M."/>
            <person name="de Vries R.P."/>
            <person name="Ferreira P."/>
            <person name="Findley K."/>
            <person name="Foster B."/>
            <person name="Gaskell J."/>
            <person name="Glotzer D."/>
            <person name="Gorecki P."/>
            <person name="Heitman J."/>
            <person name="Hesse C."/>
            <person name="Hori C."/>
            <person name="Igarashi K."/>
            <person name="Jurgens J.A."/>
            <person name="Kallen N."/>
            <person name="Kersten P."/>
            <person name="Kohler A."/>
            <person name="Kuees U."/>
            <person name="Kumar T.K.A."/>
            <person name="Kuo A."/>
            <person name="LaButti K."/>
            <person name="Larrondo L.F."/>
            <person name="Lindquist E."/>
            <person name="Ling A."/>
            <person name="Lombard V."/>
            <person name="Lucas S."/>
            <person name="Lundell T."/>
            <person name="Martin R."/>
            <person name="McLaughlin D.J."/>
            <person name="Morgenstern I."/>
            <person name="Morin E."/>
            <person name="Murat C."/>
            <person name="Nagy L.G."/>
            <person name="Nolan M."/>
            <person name="Ohm R.A."/>
            <person name="Patyshakuliyeva A."/>
            <person name="Rokas A."/>
            <person name="Ruiz-Duenas F.J."/>
            <person name="Sabat G."/>
            <person name="Salamov A."/>
            <person name="Samejima M."/>
            <person name="Schmutz J."/>
            <person name="Slot J.C."/>
            <person name="St John F."/>
            <person name="Stenlid J."/>
            <person name="Sun H."/>
            <person name="Sun S."/>
            <person name="Syed K."/>
            <person name="Tsang A."/>
            <person name="Wiebenga A."/>
            <person name="Young D."/>
            <person name="Pisabarro A."/>
            <person name="Eastwood D.C."/>
            <person name="Martin F."/>
            <person name="Cullen D."/>
            <person name="Grigoriev I.V."/>
            <person name="Hibbett D.S."/>
        </authorList>
    </citation>
    <scope>NUCLEOTIDE SEQUENCE</scope>
    <source>
        <strain evidence="10">FP-58527</strain>
    </source>
</reference>
<gene>
    <name evidence="9" type="ORF">FOMPIDRAFT_1050439</name>
</gene>
<protein>
    <recommendedName>
        <fullName evidence="8">Adenosine deaminase domain-containing protein</fullName>
    </recommendedName>
</protein>
<comment type="similarity">
    <text evidence="2">Belongs to the metallo-dependent hydrolases superfamily. Adenosine and AMP deaminases family.</text>
</comment>
<name>S8E8H7_FOMSC</name>
<dbReference type="OrthoDB" id="272271at2759"/>
<evidence type="ECO:0000256" key="1">
    <source>
        <dbReference type="ARBA" id="ARBA00001947"/>
    </source>
</evidence>
<dbReference type="GO" id="GO:0009117">
    <property type="term" value="P:nucleotide metabolic process"/>
    <property type="evidence" value="ECO:0007669"/>
    <property type="project" value="UniProtKB-KW"/>
</dbReference>
<dbReference type="Proteomes" id="UP000015241">
    <property type="component" value="Unassembled WGS sequence"/>
</dbReference>
<dbReference type="GO" id="GO:0004000">
    <property type="term" value="F:adenosine deaminase activity"/>
    <property type="evidence" value="ECO:0007669"/>
    <property type="project" value="TreeGrafter"/>
</dbReference>
<evidence type="ECO:0000256" key="4">
    <source>
        <dbReference type="ARBA" id="ARBA00022801"/>
    </source>
</evidence>
<evidence type="ECO:0000256" key="3">
    <source>
        <dbReference type="ARBA" id="ARBA00022723"/>
    </source>
</evidence>
<keyword evidence="4" id="KW-0378">Hydrolase</keyword>
<evidence type="ECO:0000256" key="5">
    <source>
        <dbReference type="ARBA" id="ARBA00022833"/>
    </source>
</evidence>
<keyword evidence="10" id="KW-1185">Reference proteome</keyword>
<evidence type="ECO:0000256" key="7">
    <source>
        <dbReference type="ARBA" id="ARBA00048787"/>
    </source>
</evidence>
<feature type="domain" description="Adenosine deaminase" evidence="8">
    <location>
        <begin position="29"/>
        <end position="348"/>
    </location>
</feature>
<accession>S8E8H7</accession>
<dbReference type="PANTHER" id="PTHR11409:SF42">
    <property type="entry name" value="ADENOSINE DEAMINASE-LIKE PROTEIN"/>
    <property type="match status" value="1"/>
</dbReference>
<dbReference type="Gene3D" id="3.20.20.140">
    <property type="entry name" value="Metal-dependent hydrolases"/>
    <property type="match status" value="1"/>
</dbReference>
<dbReference type="InterPro" id="IPR032466">
    <property type="entry name" value="Metal_Hydrolase"/>
</dbReference>
<dbReference type="GO" id="GO:0046103">
    <property type="term" value="P:inosine biosynthetic process"/>
    <property type="evidence" value="ECO:0007669"/>
    <property type="project" value="TreeGrafter"/>
</dbReference>
<evidence type="ECO:0000256" key="6">
    <source>
        <dbReference type="ARBA" id="ARBA00023080"/>
    </source>
</evidence>
<dbReference type="GO" id="GO:0006154">
    <property type="term" value="P:adenosine catabolic process"/>
    <property type="evidence" value="ECO:0007669"/>
    <property type="project" value="TreeGrafter"/>
</dbReference>
<comment type="cofactor">
    <cofactor evidence="1">
        <name>Zn(2+)</name>
        <dbReference type="ChEBI" id="CHEBI:29105"/>
    </cofactor>
</comment>
<dbReference type="eggNOG" id="KOG1097">
    <property type="taxonomic scope" value="Eukaryota"/>
</dbReference>
<dbReference type="HOGENOM" id="CLU_039228_3_0_1"/>
<dbReference type="InterPro" id="IPR006330">
    <property type="entry name" value="Ado/ade_deaminase"/>
</dbReference>
<keyword evidence="6" id="KW-0546">Nucleotide metabolism</keyword>